<dbReference type="CDD" id="cd01399">
    <property type="entry name" value="GlcN6P_deaminase"/>
    <property type="match status" value="1"/>
</dbReference>
<dbReference type="RefSeq" id="WP_406786929.1">
    <property type="nucleotide sequence ID" value="NZ_JBJIAA010000005.1"/>
</dbReference>
<organism evidence="4 5">
    <name type="scientific">Clostridium neuense</name>
    <dbReference type="NCBI Taxonomy" id="1728934"/>
    <lineage>
        <taxon>Bacteria</taxon>
        <taxon>Bacillati</taxon>
        <taxon>Bacillota</taxon>
        <taxon>Clostridia</taxon>
        <taxon>Eubacteriales</taxon>
        <taxon>Clostridiaceae</taxon>
        <taxon>Clostridium</taxon>
    </lineage>
</organism>
<dbReference type="NCBIfam" id="NF001684">
    <property type="entry name" value="PRK00443.1-4"/>
    <property type="match status" value="1"/>
</dbReference>
<feature type="domain" description="Glucosamine/galactosamine-6-phosphate isomerase" evidence="3">
    <location>
        <begin position="15"/>
        <end position="213"/>
    </location>
</feature>
<dbReference type="Proteomes" id="UP001623592">
    <property type="component" value="Unassembled WGS sequence"/>
</dbReference>
<gene>
    <name evidence="2 4" type="primary">nagB</name>
    <name evidence="4" type="ORF">ACJDT4_07495</name>
</gene>
<name>A0ABW8TF09_9CLOT</name>
<dbReference type="InterPro" id="IPR004547">
    <property type="entry name" value="Glucosamine6P_isomerase"/>
</dbReference>
<comment type="catalytic activity">
    <reaction evidence="2">
        <text>alpha-D-glucosamine 6-phosphate + H2O = beta-D-fructose 6-phosphate + NH4(+)</text>
        <dbReference type="Rhea" id="RHEA:12172"/>
        <dbReference type="ChEBI" id="CHEBI:15377"/>
        <dbReference type="ChEBI" id="CHEBI:28938"/>
        <dbReference type="ChEBI" id="CHEBI:57634"/>
        <dbReference type="ChEBI" id="CHEBI:75989"/>
        <dbReference type="EC" id="3.5.99.6"/>
    </reaction>
</comment>
<feature type="active site" description="For ring-opening step" evidence="2">
    <location>
        <position position="143"/>
    </location>
</feature>
<reference evidence="4 5" key="1">
    <citation type="submission" date="2024-11" db="EMBL/GenBank/DDBJ databases">
        <authorList>
            <person name="Heng Y.C."/>
            <person name="Lim A.C.H."/>
            <person name="Lee J.K.Y."/>
            <person name="Kittelmann S."/>
        </authorList>
    </citation>
    <scope>NUCLEOTIDE SEQUENCE [LARGE SCALE GENOMIC DNA]</scope>
    <source>
        <strain evidence="4 5">WILCCON 0114</strain>
    </source>
</reference>
<feature type="active site" description="For ring-opening step" evidence="2">
    <location>
        <position position="136"/>
    </location>
</feature>
<evidence type="ECO:0000313" key="5">
    <source>
        <dbReference type="Proteomes" id="UP001623592"/>
    </source>
</evidence>
<comment type="function">
    <text evidence="2">Catalyzes the reversible isomerization-deamination of glucosamine 6-phosphate (GlcN6P) to form fructose 6-phosphate (Fru6P) and ammonium ion.</text>
</comment>
<keyword evidence="5" id="KW-1185">Reference proteome</keyword>
<dbReference type="EC" id="3.5.99.6" evidence="2"/>
<protein>
    <recommendedName>
        <fullName evidence="2">Glucosamine-6-phosphate deaminase</fullName>
        <ecNumber evidence="2">3.5.99.6</ecNumber>
    </recommendedName>
    <alternativeName>
        <fullName evidence="2">GlcN6P deaminase</fullName>
        <shortName evidence="2">GNPDA</shortName>
    </alternativeName>
    <alternativeName>
        <fullName evidence="2">Glucosamine-6-phosphate isomerase</fullName>
    </alternativeName>
</protein>
<sequence>MRIIRVDNYDEMSKKAADLVASQMILKHNSVLGLATGDTPIGMYKELIKLYNEKKIDFSDVRSFNLDEYYGISKENNQSYYYYMMNNLFNHVNMRKENINILDGKTDNVALECLNYEKRIKEVGGIDIQVLGIGVNGHIGFNEPNVNFESETHLVDLDQKTIESNSRFFKSIEEVPKSALSMGIKTIMQSKVIVLLANGEAKAEAIAKTVNGKICPEVQASILQLHNNVNIIVDKAAAKLLKSSDK</sequence>
<keyword evidence="1 2" id="KW-0119">Carbohydrate metabolism</keyword>
<dbReference type="HAMAP" id="MF_01241">
    <property type="entry name" value="GlcN6P_deamin"/>
    <property type="match status" value="1"/>
</dbReference>
<dbReference type="InterPro" id="IPR018321">
    <property type="entry name" value="Glucosamine6P_isomerase_CS"/>
</dbReference>
<evidence type="ECO:0000256" key="1">
    <source>
        <dbReference type="ARBA" id="ARBA00023277"/>
    </source>
</evidence>
<evidence type="ECO:0000256" key="2">
    <source>
        <dbReference type="HAMAP-Rule" id="MF_01241"/>
    </source>
</evidence>
<dbReference type="PROSITE" id="PS01161">
    <property type="entry name" value="GLC_GALNAC_ISOMERASE"/>
    <property type="match status" value="1"/>
</dbReference>
<accession>A0ABW8TF09</accession>
<dbReference type="EMBL" id="JBJIAA010000005">
    <property type="protein sequence ID" value="MFL0250265.1"/>
    <property type="molecule type" value="Genomic_DNA"/>
</dbReference>
<dbReference type="SUPFAM" id="SSF100950">
    <property type="entry name" value="NagB/RpiA/CoA transferase-like"/>
    <property type="match status" value="1"/>
</dbReference>
<dbReference type="PANTHER" id="PTHR42892">
    <property type="entry name" value="GLUCOSAMINE-6-PHOSPHATE DEAMINASE-LIKE PROTEIN BT_0258-RELATED"/>
    <property type="match status" value="1"/>
</dbReference>
<dbReference type="Gene3D" id="3.40.50.1360">
    <property type="match status" value="1"/>
</dbReference>
<comment type="caution">
    <text evidence="2">Lacks conserved residue(s) required for the propagation of feature annotation.</text>
</comment>
<comment type="pathway">
    <text evidence="2">Amino-sugar metabolism; N-acetylneuraminate degradation; D-fructose 6-phosphate from N-acetylneuraminate: step 5/5.</text>
</comment>
<feature type="active site" description="Proton acceptor; for enolization step" evidence="2">
    <location>
        <position position="67"/>
    </location>
</feature>
<dbReference type="InterPro" id="IPR006148">
    <property type="entry name" value="Glc/Gal-6P_isomerase"/>
</dbReference>
<evidence type="ECO:0000313" key="4">
    <source>
        <dbReference type="EMBL" id="MFL0250265.1"/>
    </source>
</evidence>
<comment type="caution">
    <text evidence="4">The sequence shown here is derived from an EMBL/GenBank/DDBJ whole genome shotgun (WGS) entry which is preliminary data.</text>
</comment>
<feature type="active site" description="Proton acceptor; for ring-opening step" evidence="2">
    <location>
        <position position="138"/>
    </location>
</feature>
<dbReference type="Pfam" id="PF01182">
    <property type="entry name" value="Glucosamine_iso"/>
    <property type="match status" value="1"/>
</dbReference>
<dbReference type="GO" id="GO:0004342">
    <property type="term" value="F:glucosamine-6-phosphate deaminase activity"/>
    <property type="evidence" value="ECO:0007669"/>
    <property type="project" value="UniProtKB-EC"/>
</dbReference>
<comment type="similarity">
    <text evidence="2">Belongs to the glucosamine/galactosamine-6-phosphate isomerase family. NagB subfamily.</text>
</comment>
<proteinExistence type="inferred from homology"/>
<dbReference type="PANTHER" id="PTHR42892:SF1">
    <property type="entry name" value="GLUCOSAMINE-6-PHOSPHATE ISOMERASE"/>
    <property type="match status" value="1"/>
</dbReference>
<keyword evidence="2 4" id="KW-0378">Hydrolase</keyword>
<dbReference type="InterPro" id="IPR052960">
    <property type="entry name" value="GlcN6P_deaminase-like"/>
</dbReference>
<dbReference type="NCBIfam" id="TIGR00502">
    <property type="entry name" value="nagB"/>
    <property type="match status" value="1"/>
</dbReference>
<evidence type="ECO:0000259" key="3">
    <source>
        <dbReference type="Pfam" id="PF01182"/>
    </source>
</evidence>
<dbReference type="InterPro" id="IPR037171">
    <property type="entry name" value="NagB/RpiA_transferase-like"/>
</dbReference>